<dbReference type="GO" id="GO:0008270">
    <property type="term" value="F:zinc ion binding"/>
    <property type="evidence" value="ECO:0007669"/>
    <property type="project" value="UniProtKB-KW"/>
</dbReference>
<dbReference type="InterPro" id="IPR017455">
    <property type="entry name" value="Znf_FYVE-rel"/>
</dbReference>
<evidence type="ECO:0000313" key="9">
    <source>
        <dbReference type="Proteomes" id="UP000008141"/>
    </source>
</evidence>
<dbReference type="Pfam" id="PF13639">
    <property type="entry name" value="zf-RING_2"/>
    <property type="match status" value="1"/>
</dbReference>
<dbReference type="eggNOG" id="KOG1843">
    <property type="taxonomic scope" value="Eukaryota"/>
</dbReference>
<dbReference type="InterPro" id="IPR001841">
    <property type="entry name" value="Znf_RING"/>
</dbReference>
<dbReference type="Proteomes" id="UP000008141">
    <property type="component" value="Unassembled WGS sequence"/>
</dbReference>
<feature type="compositionally biased region" description="Acidic residues" evidence="5">
    <location>
        <begin position="489"/>
        <end position="500"/>
    </location>
</feature>
<dbReference type="Pfam" id="PF01363">
    <property type="entry name" value="FYVE"/>
    <property type="match status" value="1"/>
</dbReference>
<sequence length="542" mass="56192">MARNSSLPSCALCTETLGTYGGPTTLPCGHNLCVHCTAYLQQRQAQCPLCRAEFPQDMPLAVNCELRELMRMAQALTATPVEDDWQAVHSTARVDVGACKHSSSGGGGGCAPAHVGVLDVMDGSGSVMELDPQPWEPDSSSATCRGPGCNKPFSFLLRPRHHCRSCGQLFCGACAADRLLLPPKFQLAEPQRVCAACRALLLPIQPLLAGSIAPAVRQPVHDVYDYSALRSLLNPPLTSRLDTDIYTATNIVRAFRKVGSLPSEASIPPAILRGCAGLAILSVARAGAGWSFSVGSGLVVARAPGGGWSPPSAVLSLASAVGWQVGVEVRDLVLVLRTRSALSAFCAAQLGVGGSVSLAAGPLGRAASATALANLAGGALVYSYSSTRGAFAGVALEGSLLATRDSLNQQFYGRKVTARQLLLSGGVPPPPAAAALYATLDELLEQAGGAAPPPQFLSAAAGEERGEEPPPATAASAPPLLMAHAAAVESEEEEEWEAEELPSAPQHQWGRQGGLGESPRGRSLYPALVACDDPHPYGSLFD</sequence>
<dbReference type="InterPro" id="IPR051702">
    <property type="entry name" value="SH3_domain_YSC84-like"/>
</dbReference>
<evidence type="ECO:0000259" key="7">
    <source>
        <dbReference type="PROSITE" id="PS50178"/>
    </source>
</evidence>
<feature type="domain" description="FYVE-type" evidence="7">
    <location>
        <begin position="149"/>
        <end position="202"/>
    </location>
</feature>
<evidence type="ECO:0000313" key="8">
    <source>
        <dbReference type="EMBL" id="EFN54864.1"/>
    </source>
</evidence>
<dbReference type="KEGG" id="cvr:CHLNCDRAFT_35844"/>
<evidence type="ECO:0008006" key="10">
    <source>
        <dbReference type="Google" id="ProtNLM"/>
    </source>
</evidence>
<dbReference type="FunCoup" id="E1ZH60">
    <property type="interactions" value="136"/>
</dbReference>
<feature type="compositionally biased region" description="Low complexity" evidence="5">
    <location>
        <begin position="473"/>
        <end position="488"/>
    </location>
</feature>
<dbReference type="InParanoid" id="E1ZH60"/>
<name>E1ZH60_CHLVA</name>
<evidence type="ECO:0000256" key="5">
    <source>
        <dbReference type="SAM" id="MobiDB-lite"/>
    </source>
</evidence>
<evidence type="ECO:0000256" key="1">
    <source>
        <dbReference type="ARBA" id="ARBA00022723"/>
    </source>
</evidence>
<reference evidence="8 9" key="1">
    <citation type="journal article" date="2010" name="Plant Cell">
        <title>The Chlorella variabilis NC64A genome reveals adaptation to photosymbiosis, coevolution with viruses, and cryptic sex.</title>
        <authorList>
            <person name="Blanc G."/>
            <person name="Duncan G."/>
            <person name="Agarkova I."/>
            <person name="Borodovsky M."/>
            <person name="Gurnon J."/>
            <person name="Kuo A."/>
            <person name="Lindquist E."/>
            <person name="Lucas S."/>
            <person name="Pangilinan J."/>
            <person name="Polle J."/>
            <person name="Salamov A."/>
            <person name="Terry A."/>
            <person name="Yamada T."/>
            <person name="Dunigan D.D."/>
            <person name="Grigoriev I.V."/>
            <person name="Claverie J.M."/>
            <person name="Van Etten J.L."/>
        </authorList>
    </citation>
    <scope>NUCLEOTIDE SEQUENCE [LARGE SCALE GENOMIC DNA]</scope>
    <source>
        <strain evidence="8 9">NC64A</strain>
    </source>
</reference>
<proteinExistence type="predicted"/>
<dbReference type="PROSITE" id="PS50178">
    <property type="entry name" value="ZF_FYVE"/>
    <property type="match status" value="1"/>
</dbReference>
<evidence type="ECO:0000259" key="6">
    <source>
        <dbReference type="PROSITE" id="PS50089"/>
    </source>
</evidence>
<dbReference type="PANTHER" id="PTHR15629:SF2">
    <property type="entry name" value="SH3 DOMAIN-CONTAINING YSC84-LIKE PROTEIN 1"/>
    <property type="match status" value="1"/>
</dbReference>
<dbReference type="RefSeq" id="XP_005846966.1">
    <property type="nucleotide sequence ID" value="XM_005846904.1"/>
</dbReference>
<evidence type="ECO:0000256" key="2">
    <source>
        <dbReference type="ARBA" id="ARBA00022771"/>
    </source>
</evidence>
<dbReference type="PROSITE" id="PS50089">
    <property type="entry name" value="ZF_RING_2"/>
    <property type="match status" value="1"/>
</dbReference>
<dbReference type="PANTHER" id="PTHR15629">
    <property type="entry name" value="SH3YL1 PROTEIN"/>
    <property type="match status" value="1"/>
</dbReference>
<dbReference type="OMA" id="SEYEERW"/>
<dbReference type="GeneID" id="17354479"/>
<dbReference type="SMART" id="SM00184">
    <property type="entry name" value="RING"/>
    <property type="match status" value="1"/>
</dbReference>
<feature type="region of interest" description="Disordered" evidence="5">
    <location>
        <begin position="448"/>
        <end position="522"/>
    </location>
</feature>
<dbReference type="Pfam" id="PF04366">
    <property type="entry name" value="Ysc84"/>
    <property type="match status" value="1"/>
</dbReference>
<protein>
    <recommendedName>
        <fullName evidence="10">FYVE-type domain-containing protein</fullName>
    </recommendedName>
</protein>
<evidence type="ECO:0000256" key="3">
    <source>
        <dbReference type="ARBA" id="ARBA00022833"/>
    </source>
</evidence>
<dbReference type="GO" id="GO:0035091">
    <property type="term" value="F:phosphatidylinositol binding"/>
    <property type="evidence" value="ECO:0007669"/>
    <property type="project" value="TreeGrafter"/>
</dbReference>
<dbReference type="EMBL" id="GL433846">
    <property type="protein sequence ID" value="EFN54864.1"/>
    <property type="molecule type" value="Genomic_DNA"/>
</dbReference>
<keyword evidence="2 4" id="KW-0863">Zinc-finger</keyword>
<dbReference type="CDD" id="cd11526">
    <property type="entry name" value="SYLF_FYVE"/>
    <property type="match status" value="1"/>
</dbReference>
<dbReference type="SMART" id="SM00064">
    <property type="entry name" value="FYVE"/>
    <property type="match status" value="1"/>
</dbReference>
<accession>E1ZH60</accession>
<dbReference type="AlphaFoldDB" id="E1ZH60"/>
<dbReference type="InterPro" id="IPR007461">
    <property type="entry name" value="Ysc84_actin-binding"/>
</dbReference>
<keyword evidence="9" id="KW-1185">Reference proteome</keyword>
<evidence type="ECO:0000256" key="4">
    <source>
        <dbReference type="PROSITE-ProRule" id="PRU00175"/>
    </source>
</evidence>
<dbReference type="InterPro" id="IPR000306">
    <property type="entry name" value="Znf_FYVE"/>
</dbReference>
<keyword evidence="3" id="KW-0862">Zinc</keyword>
<dbReference type="OrthoDB" id="443981at2759"/>
<dbReference type="SUPFAM" id="SSF57903">
    <property type="entry name" value="FYVE/PHD zinc finger"/>
    <property type="match status" value="1"/>
</dbReference>
<dbReference type="SUPFAM" id="SSF57850">
    <property type="entry name" value="RING/U-box"/>
    <property type="match status" value="1"/>
</dbReference>
<organism evidence="9">
    <name type="scientific">Chlorella variabilis</name>
    <name type="common">Green alga</name>
    <dbReference type="NCBI Taxonomy" id="554065"/>
    <lineage>
        <taxon>Eukaryota</taxon>
        <taxon>Viridiplantae</taxon>
        <taxon>Chlorophyta</taxon>
        <taxon>core chlorophytes</taxon>
        <taxon>Trebouxiophyceae</taxon>
        <taxon>Chlorellales</taxon>
        <taxon>Chlorellaceae</taxon>
        <taxon>Chlorella clade</taxon>
        <taxon>Chlorella</taxon>
    </lineage>
</organism>
<gene>
    <name evidence="8" type="ORF">CHLNCDRAFT_35844</name>
</gene>
<dbReference type="InterPro" id="IPR011011">
    <property type="entry name" value="Znf_FYVE_PHD"/>
</dbReference>
<dbReference type="Gene3D" id="3.30.40.10">
    <property type="entry name" value="Zinc/RING finger domain, C3HC4 (zinc finger)"/>
    <property type="match status" value="2"/>
</dbReference>
<feature type="domain" description="RING-type" evidence="6">
    <location>
        <begin position="10"/>
        <end position="51"/>
    </location>
</feature>
<dbReference type="InterPro" id="IPR013083">
    <property type="entry name" value="Znf_RING/FYVE/PHD"/>
</dbReference>
<keyword evidence="1" id="KW-0479">Metal-binding</keyword>